<accession>A0ABN8X3K2</accession>
<reference evidence="1 2" key="1">
    <citation type="submission" date="2023-03" db="EMBL/GenBank/DDBJ databases">
        <authorList>
            <person name="Pearce D."/>
        </authorList>
    </citation>
    <scope>NUCLEOTIDE SEQUENCE [LARGE SCALE GENOMIC DNA]</scope>
    <source>
        <strain evidence="1">Msz</strain>
    </source>
</reference>
<gene>
    <name evidence="1" type="ORF">MSZNOR_2439</name>
</gene>
<evidence type="ECO:0000313" key="1">
    <source>
        <dbReference type="EMBL" id="CAI8847108.1"/>
    </source>
</evidence>
<proteinExistence type="predicted"/>
<evidence type="ECO:0000313" key="2">
    <source>
        <dbReference type="Proteomes" id="UP001162030"/>
    </source>
</evidence>
<dbReference type="EMBL" id="OX458333">
    <property type="protein sequence ID" value="CAI8847108.1"/>
    <property type="molecule type" value="Genomic_DNA"/>
</dbReference>
<protein>
    <submittedName>
        <fullName evidence="1">Uncharacterized protein</fullName>
    </submittedName>
</protein>
<keyword evidence="2" id="KW-1185">Reference proteome</keyword>
<sequence>MCKKLRIGQNPQSQANYGGVEEGYSVVQRVAGGSVDGFRVFRSGRRNGTPTSSLPIGRVASIFF</sequence>
<name>A0ABN8X3K2_9GAMM</name>
<organism evidence="1 2">
    <name type="scientific">Methylocaldum szegediense</name>
    <dbReference type="NCBI Taxonomy" id="73780"/>
    <lineage>
        <taxon>Bacteria</taxon>
        <taxon>Pseudomonadati</taxon>
        <taxon>Pseudomonadota</taxon>
        <taxon>Gammaproteobacteria</taxon>
        <taxon>Methylococcales</taxon>
        <taxon>Methylococcaceae</taxon>
        <taxon>Methylocaldum</taxon>
    </lineage>
</organism>
<dbReference type="Proteomes" id="UP001162030">
    <property type="component" value="Chromosome"/>
</dbReference>